<feature type="transmembrane region" description="Helical" evidence="9">
    <location>
        <begin position="236"/>
        <end position="255"/>
    </location>
</feature>
<accession>A0A0S4THJ3</accession>
<dbReference type="PIRSF" id="PIRSF037671">
    <property type="entry name" value="Transprt_Chloroquine_res"/>
    <property type="match status" value="1"/>
</dbReference>
<name>A0A0S4THJ3_CRYHO</name>
<dbReference type="InterPro" id="IPR013936">
    <property type="entry name" value="CRT-like"/>
</dbReference>
<reference evidence="11 12" key="1">
    <citation type="submission" date="2014-11" db="EMBL/GenBank/DDBJ databases">
        <title>Comparative genomic analysis of Cryptosporidium hominis reveals occurrence of genetic recombination in virulent subtypes.</title>
        <authorList>
            <person name="Guo Y."/>
            <person name="Tang K."/>
            <person name="Frace M."/>
            <person name="Li N."/>
            <person name="Roellig D.M."/>
            <person name="Sammons S."/>
            <person name="Knipe K."/>
            <person name="Rowe L."/>
            <person name="Feng Y."/>
            <person name="Xiao L."/>
        </authorList>
    </citation>
    <scope>NUCLEOTIDE SEQUENCE [LARGE SCALE GENOMIC DNA]</scope>
    <source>
        <strain evidence="11">30976</strain>
    </source>
</reference>
<evidence type="ECO:0000313" key="11">
    <source>
        <dbReference type="EMBL" id="PPS97650.1"/>
    </source>
</evidence>
<keyword evidence="7 9" id="KW-1133">Transmembrane helix</keyword>
<dbReference type="PANTHER" id="PTHR31326:SF1">
    <property type="entry name" value="PROTEIN CLT2, CHLOROPLASTIC"/>
    <property type="match status" value="1"/>
</dbReference>
<dbReference type="InterPro" id="IPR017258">
    <property type="entry name" value="Transprt_Chloroquine"/>
</dbReference>
<feature type="transmembrane region" description="Helical" evidence="9">
    <location>
        <begin position="111"/>
        <end position="132"/>
    </location>
</feature>
<dbReference type="GO" id="GO:0042910">
    <property type="term" value="F:xenobiotic transmembrane transporter activity"/>
    <property type="evidence" value="ECO:0007669"/>
    <property type="project" value="InterPro"/>
</dbReference>
<feature type="transmembrane region" description="Helical" evidence="9">
    <location>
        <begin position="367"/>
        <end position="385"/>
    </location>
</feature>
<evidence type="ECO:0000256" key="4">
    <source>
        <dbReference type="ARBA" id="ARBA00022554"/>
    </source>
</evidence>
<evidence type="ECO:0000256" key="8">
    <source>
        <dbReference type="ARBA" id="ARBA00023136"/>
    </source>
</evidence>
<dbReference type="OrthoDB" id="416555at2759"/>
<keyword evidence="12" id="KW-1185">Reference proteome</keyword>
<keyword evidence="8 9" id="KW-0472">Membrane</keyword>
<dbReference type="EMBL" id="JTAI01000007">
    <property type="protein sequence ID" value="PPS97650.1"/>
    <property type="molecule type" value="Genomic_DNA"/>
</dbReference>
<dbReference type="VEuPathDB" id="CryptoDB:GY17_00000514"/>
<dbReference type="Pfam" id="PF08627">
    <property type="entry name" value="CRT-like"/>
    <property type="match status" value="1"/>
</dbReference>
<organism evidence="10">
    <name type="scientific">Cryptosporidium hominis</name>
    <dbReference type="NCBI Taxonomy" id="237895"/>
    <lineage>
        <taxon>Eukaryota</taxon>
        <taxon>Sar</taxon>
        <taxon>Alveolata</taxon>
        <taxon>Apicomplexa</taxon>
        <taxon>Conoidasida</taxon>
        <taxon>Coccidia</taxon>
        <taxon>Eucoccidiorida</taxon>
        <taxon>Eimeriorina</taxon>
        <taxon>Cryptosporidiidae</taxon>
        <taxon>Cryptosporidium</taxon>
    </lineage>
</organism>
<evidence type="ECO:0000256" key="6">
    <source>
        <dbReference type="ARBA" id="ARBA00022970"/>
    </source>
</evidence>
<evidence type="ECO:0000256" key="5">
    <source>
        <dbReference type="ARBA" id="ARBA00022692"/>
    </source>
</evidence>
<dbReference type="GO" id="GO:0006865">
    <property type="term" value="P:amino acid transport"/>
    <property type="evidence" value="ECO:0007669"/>
    <property type="project" value="UniProtKB-KW"/>
</dbReference>
<reference evidence="10" key="2">
    <citation type="submission" date="2015-08" db="EMBL/GenBank/DDBJ databases">
        <authorList>
            <person name="Babu N.S."/>
            <person name="Beckwith C.J."/>
            <person name="Beseler K.G."/>
            <person name="Brison A."/>
            <person name="Carone J.V."/>
            <person name="Caskin T.P."/>
            <person name="Diamond M."/>
            <person name="Durham M.E."/>
            <person name="Foxe J.M."/>
            <person name="Go M."/>
            <person name="Henderson B.A."/>
            <person name="Jones I.B."/>
            <person name="McGettigan J.A."/>
            <person name="Micheletti S.J."/>
            <person name="Nasrallah M.E."/>
            <person name="Ortiz D."/>
            <person name="Piller C.R."/>
            <person name="Privatt S.R."/>
            <person name="Schneider S.L."/>
            <person name="Sharp S."/>
            <person name="Smith T.C."/>
            <person name="Stanton J.D."/>
            <person name="Ullery H.E."/>
            <person name="Wilson R.J."/>
            <person name="Serrano M.G."/>
            <person name="Buck G."/>
            <person name="Lee V."/>
            <person name="Wang Y."/>
            <person name="Carvalho R."/>
            <person name="Voegtly L."/>
            <person name="Shi R."/>
            <person name="Duckworth R."/>
            <person name="Johnson A."/>
            <person name="Loviza R."/>
            <person name="Walstead R."/>
            <person name="Shah Z."/>
            <person name="Kiflezghi M."/>
            <person name="Wade K."/>
            <person name="Ball S.L."/>
            <person name="Bradley K.W."/>
            <person name="Asai D.J."/>
            <person name="Bowman C.A."/>
            <person name="Russell D.A."/>
            <person name="Pope W.H."/>
            <person name="Jacobs-Sera D."/>
            <person name="Hendrix R.W."/>
            <person name="Hatfull G.F."/>
        </authorList>
    </citation>
    <scope>NUCLEOTIDE SEQUENCE [LARGE SCALE GENOMIC DNA]</scope>
</reference>
<keyword evidence="3" id="KW-0813">Transport</keyword>
<keyword evidence="4" id="KW-0926">Vacuole</keyword>
<dbReference type="AlphaFoldDB" id="A0A0S4THJ3"/>
<feature type="transmembrane region" description="Helical" evidence="9">
    <location>
        <begin position="202"/>
        <end position="224"/>
    </location>
</feature>
<dbReference type="Proteomes" id="UP001429100">
    <property type="component" value="Unassembled WGS sequence"/>
</dbReference>
<evidence type="ECO:0000313" key="12">
    <source>
        <dbReference type="Proteomes" id="UP001429100"/>
    </source>
</evidence>
<dbReference type="VEuPathDB" id="CryptoDB:CHUDEA6_4890"/>
<evidence type="ECO:0000313" key="10">
    <source>
        <dbReference type="EMBL" id="CUV06916.1"/>
    </source>
</evidence>
<dbReference type="VEuPathDB" id="CryptoDB:ChTU502y2012_382g0210"/>
<evidence type="ECO:0000256" key="2">
    <source>
        <dbReference type="ARBA" id="ARBA00006690"/>
    </source>
</evidence>
<dbReference type="Proteomes" id="UP000199752">
    <property type="component" value="Chromosome 6"/>
</dbReference>
<dbReference type="GO" id="GO:0005774">
    <property type="term" value="C:vacuolar membrane"/>
    <property type="evidence" value="ECO:0007669"/>
    <property type="project" value="UniProtKB-SubCell"/>
</dbReference>
<gene>
    <name evidence="10" type="ORF">CHUDEA6_4890</name>
    <name evidence="11" type="ORF">GY17_00000514</name>
</gene>
<sequence>MNGSGRELLLGSEGENEQIQIITLIKNGMSALNEGVIKPCRENFFLIVCMMSLLISSVFNSVFFKKMTSAMPNHVWFLTQLTSALYIPLFGLVLLIFYFRGELSRDNLEFPISKFWMMGFFDAFSSILTLLASTHTSGVMQVVLGQMCTPITLVMLSSICKDRFHKLQYIGATVMVMGIFIVKSTLILGIRKSSGAENSNQLIFNILFVIACIPASASSVYKDLSFREYSSLNENYLQFCVAVTQVIIGFILVPINSLSILGPQKIEMNQIPSLLFDGANCLFLKRNSITESCGGELQRPCDNCNSAQFPVLIYFIANVICNVFSVLVLKHGTASTGFIVSTLRLPVTTLVFFSPRLVGKEATEPKVQDLIGILILILGLILYRLGSVKINQEEEEIQTEEEPERDYYELSSVTYSKETIDKIKSNTSSTTCSFNIEYDSSHFHSS</sequence>
<evidence type="ECO:0000256" key="1">
    <source>
        <dbReference type="ARBA" id="ARBA00004128"/>
    </source>
</evidence>
<feature type="transmembrane region" description="Helical" evidence="9">
    <location>
        <begin position="169"/>
        <end position="190"/>
    </location>
</feature>
<evidence type="ECO:0000256" key="9">
    <source>
        <dbReference type="SAM" id="Phobius"/>
    </source>
</evidence>
<reference evidence="11 12" key="3">
    <citation type="submission" date="2017-10" db="EMBL/GenBank/DDBJ databases">
        <title>Consistent, comparative and evidence-based genome annotation and re-annotation for the closely-related species, Cryptosporidium parvum, C. hominis and C. tyzzeri.</title>
        <authorList>
            <person name="Baptista R.P."/>
            <person name="Li Y."/>
            <person name="Sateriale A."/>
            <person name="Striepen B."/>
            <person name="Kissinger J.C."/>
        </authorList>
    </citation>
    <scope>NUCLEOTIDE SEQUENCE [LARGE SCALE GENOMIC DNA]</scope>
    <source>
        <strain evidence="11">30976</strain>
    </source>
</reference>
<dbReference type="PANTHER" id="PTHR31326">
    <property type="entry name" value="PROTEIN CLT2, CHLOROPLASTIC"/>
    <property type="match status" value="1"/>
</dbReference>
<feature type="transmembrane region" description="Helical" evidence="9">
    <location>
        <begin position="75"/>
        <end position="99"/>
    </location>
</feature>
<comment type="similarity">
    <text evidence="2">Belongs to the CRT-like transporter family.</text>
</comment>
<evidence type="ECO:0000256" key="3">
    <source>
        <dbReference type="ARBA" id="ARBA00022448"/>
    </source>
</evidence>
<comment type="subcellular location">
    <subcellularLocation>
        <location evidence="1">Vacuole membrane</location>
        <topology evidence="1">Multi-pass membrane protein</topology>
    </subcellularLocation>
</comment>
<feature type="transmembrane region" description="Helical" evidence="9">
    <location>
        <begin position="44"/>
        <end position="63"/>
    </location>
</feature>
<evidence type="ECO:0000256" key="7">
    <source>
        <dbReference type="ARBA" id="ARBA00022989"/>
    </source>
</evidence>
<protein>
    <submittedName>
        <fullName evidence="11">Chloroquine resistance transporter</fullName>
    </submittedName>
</protein>
<dbReference type="EMBL" id="LN877952">
    <property type="protein sequence ID" value="CUV06916.1"/>
    <property type="molecule type" value="Genomic_DNA"/>
</dbReference>
<keyword evidence="5 9" id="KW-0812">Transmembrane</keyword>
<proteinExistence type="inferred from homology"/>
<dbReference type="VEuPathDB" id="CryptoDB:Chro.60564"/>
<feature type="transmembrane region" description="Helical" evidence="9">
    <location>
        <begin position="311"/>
        <end position="329"/>
    </location>
</feature>
<keyword evidence="6" id="KW-0029">Amino-acid transport</keyword>